<keyword evidence="2" id="KW-0969">Cilium</keyword>
<reference evidence="2 3" key="1">
    <citation type="journal article" date="2010" name="J. Bacteriol.">
        <title>Genome sequences of Oceanicola granulosus HTCC2516(T) and Oceanicola batsensis HTCC2597(TDelta).</title>
        <authorList>
            <person name="Thrash J.C."/>
            <person name="Cho J.C."/>
            <person name="Vergin K.L."/>
            <person name="Giovannoni S.J."/>
        </authorList>
    </citation>
    <scope>NUCLEOTIDE SEQUENCE [LARGE SCALE GENOMIC DNA]</scope>
    <source>
        <strain evidence="3">ATCC BAA-863 / DSM 15984 / KCTC 12145 / HTCC2597</strain>
    </source>
</reference>
<dbReference type="STRING" id="252305.OB2597_20291"/>
<evidence type="ECO:0000256" key="1">
    <source>
        <dbReference type="SAM" id="MobiDB-lite"/>
    </source>
</evidence>
<dbReference type="OrthoDB" id="7815691at2"/>
<keyword evidence="2" id="KW-0282">Flagellum</keyword>
<name>A3U118_PSEBH</name>
<accession>A3U118</accession>
<gene>
    <name evidence="2" type="ORF">OB2597_20291</name>
</gene>
<dbReference type="EMBL" id="AAMO01000009">
    <property type="protein sequence ID" value="EAQ02001.1"/>
    <property type="molecule type" value="Genomic_DNA"/>
</dbReference>
<feature type="region of interest" description="Disordered" evidence="1">
    <location>
        <begin position="159"/>
        <end position="178"/>
    </location>
</feature>
<dbReference type="HOGENOM" id="CLU_798889_0_0_5"/>
<protein>
    <submittedName>
        <fullName evidence="2">Flagellar motor protein</fullName>
    </submittedName>
</protein>
<dbReference type="RefSeq" id="WP_009804001.1">
    <property type="nucleotide sequence ID" value="NZ_AAMO01000009.1"/>
</dbReference>
<sequence>MIRQGGLMAQMGGLANKLAYFLEAEQLAGVFVEWPDDMNVVLCLDDSGGCEVLVYHQGEGRSVLRKVAALFGRSLGEFMVVPEMRGYPTRKVLFSEEQKMLSIVADAVDLPEAAQDYAINYRYAQDQGLNPDTMKPRPAPRPETGAARETAEVITPTFRHRARPEPVRPAPKPAADRPAGIRPRLRLTMGNLARAVAPDPEPVPAPRAEPQFPPGYAPAAEAALDECHIVDGQIGEQDGAIRLILSRERLSVNTAPIRVTDLCFRDDFARFMIPRGVLGNWRPGQAAVIDVPVERFPVALARRLKGAREAEVTLTPRGIFVAPGAELVVEEKSEPAPRPVLRRVVTPLRAAMLALVAVGAATGAILSYMEDGRAIGIDWRASSSAPAGQADPEVTRFIGTPLDLIGTMAREEAGR</sequence>
<evidence type="ECO:0000313" key="3">
    <source>
        <dbReference type="Proteomes" id="UP000004318"/>
    </source>
</evidence>
<dbReference type="AlphaFoldDB" id="A3U118"/>
<dbReference type="Proteomes" id="UP000004318">
    <property type="component" value="Unassembled WGS sequence"/>
</dbReference>
<proteinExistence type="predicted"/>
<keyword evidence="3" id="KW-1185">Reference proteome</keyword>
<organism evidence="2 3">
    <name type="scientific">Pseudooceanicola batsensis (strain ATCC BAA-863 / DSM 15984 / KCTC 12145 / HTCC2597)</name>
    <name type="common">Oceanicola batsensis</name>
    <dbReference type="NCBI Taxonomy" id="252305"/>
    <lineage>
        <taxon>Bacteria</taxon>
        <taxon>Pseudomonadati</taxon>
        <taxon>Pseudomonadota</taxon>
        <taxon>Alphaproteobacteria</taxon>
        <taxon>Rhodobacterales</taxon>
        <taxon>Paracoccaceae</taxon>
        <taxon>Pseudooceanicola</taxon>
    </lineage>
</organism>
<evidence type="ECO:0000313" key="2">
    <source>
        <dbReference type="EMBL" id="EAQ02001.1"/>
    </source>
</evidence>
<keyword evidence="2" id="KW-0966">Cell projection</keyword>
<comment type="caution">
    <text evidence="2">The sequence shown here is derived from an EMBL/GenBank/DDBJ whole genome shotgun (WGS) entry which is preliminary data.</text>
</comment>
<feature type="region of interest" description="Disordered" evidence="1">
    <location>
        <begin position="127"/>
        <end position="147"/>
    </location>
</feature>